<dbReference type="HOGENOM" id="CLU_042422_0_0_1"/>
<sequence length="490" mass="53453">MLQPPSLTQSPTCDPHHLNGGNADRPSDSWLQNPAWIDGGVNPPRFYISHQDMEETRAVVLQHVPVPPVPPPPPPLPQVMRPVTAQAGPIIPLAAPQTETDGSECNMPVGHLVSATMVYLSTEKPISSRGKPTVKKLCTTKLDQILIEDINRVDFMKAFLRIHELTDQYSPGVHFSPQFKLWWTGSSGGKAGASTIENNHDFSVALAALLKKTKVTSVQVEFDVEAMDGYQIQKWPLLQVDQDEDELSHGTKVPCTEAFSVESQLHGATIMQLKRKWTCEKHQGEHGEAGHCYVNPMGEHVGLNHRKLKLWATAIAAADAMKHEPPNTIDFNGLHDDRLDVTKPCGCTGPCPPIPSAPASSNATTMLLTAVTSLVASQLATKHVTNPSLALLSTLSRCCHRDVSPPLSPTPVVGTEVDSCLQDFLAQKGIDLRDAKDVLTELDLTPDILLDVPVSRLCDLLGTVEGCALKLQAFFHVWSSQLELKKCQLQ</sequence>
<proteinExistence type="predicted"/>
<accession>A0A0C9SUT8</accession>
<name>A0A0C9SUT8_PAXIN</name>
<dbReference type="Proteomes" id="UP000053647">
    <property type="component" value="Unassembled WGS sequence"/>
</dbReference>
<evidence type="ECO:0000256" key="1">
    <source>
        <dbReference type="SAM" id="MobiDB-lite"/>
    </source>
</evidence>
<dbReference type="OrthoDB" id="3261928at2759"/>
<dbReference type="EMBL" id="KN820416">
    <property type="protein sequence ID" value="KIJ06260.1"/>
    <property type="molecule type" value="Genomic_DNA"/>
</dbReference>
<reference evidence="3" key="2">
    <citation type="submission" date="2015-01" db="EMBL/GenBank/DDBJ databases">
        <title>Evolutionary Origins and Diversification of the Mycorrhizal Mutualists.</title>
        <authorList>
            <consortium name="DOE Joint Genome Institute"/>
            <consortium name="Mycorrhizal Genomics Consortium"/>
            <person name="Kohler A."/>
            <person name="Kuo A."/>
            <person name="Nagy L.G."/>
            <person name="Floudas D."/>
            <person name="Copeland A."/>
            <person name="Barry K.W."/>
            <person name="Cichocki N."/>
            <person name="Veneault-Fourrey C."/>
            <person name="LaButti K."/>
            <person name="Lindquist E.A."/>
            <person name="Lipzen A."/>
            <person name="Lundell T."/>
            <person name="Morin E."/>
            <person name="Murat C."/>
            <person name="Riley R."/>
            <person name="Ohm R."/>
            <person name="Sun H."/>
            <person name="Tunlid A."/>
            <person name="Henrissat B."/>
            <person name="Grigoriev I.V."/>
            <person name="Hibbett D.S."/>
            <person name="Martin F."/>
        </authorList>
    </citation>
    <scope>NUCLEOTIDE SEQUENCE [LARGE SCALE GENOMIC DNA]</scope>
    <source>
        <strain evidence="3">ATCC 200175</strain>
    </source>
</reference>
<keyword evidence="3" id="KW-1185">Reference proteome</keyword>
<reference evidence="2 3" key="1">
    <citation type="submission" date="2014-06" db="EMBL/GenBank/DDBJ databases">
        <authorList>
            <consortium name="DOE Joint Genome Institute"/>
            <person name="Kuo A."/>
            <person name="Kohler A."/>
            <person name="Nagy L.G."/>
            <person name="Floudas D."/>
            <person name="Copeland A."/>
            <person name="Barry K.W."/>
            <person name="Cichocki N."/>
            <person name="Veneault-Fourrey C."/>
            <person name="LaButti K."/>
            <person name="Lindquist E.A."/>
            <person name="Lipzen A."/>
            <person name="Lundell T."/>
            <person name="Morin E."/>
            <person name="Murat C."/>
            <person name="Sun H."/>
            <person name="Tunlid A."/>
            <person name="Henrissat B."/>
            <person name="Grigoriev I.V."/>
            <person name="Hibbett D.S."/>
            <person name="Martin F."/>
            <person name="Nordberg H.P."/>
            <person name="Cantor M.N."/>
            <person name="Hua S.X."/>
        </authorList>
    </citation>
    <scope>NUCLEOTIDE SEQUENCE [LARGE SCALE GENOMIC DNA]</scope>
    <source>
        <strain evidence="2 3">ATCC 200175</strain>
    </source>
</reference>
<organism evidence="2 3">
    <name type="scientific">Paxillus involutus ATCC 200175</name>
    <dbReference type="NCBI Taxonomy" id="664439"/>
    <lineage>
        <taxon>Eukaryota</taxon>
        <taxon>Fungi</taxon>
        <taxon>Dikarya</taxon>
        <taxon>Basidiomycota</taxon>
        <taxon>Agaricomycotina</taxon>
        <taxon>Agaricomycetes</taxon>
        <taxon>Agaricomycetidae</taxon>
        <taxon>Boletales</taxon>
        <taxon>Paxilineae</taxon>
        <taxon>Paxillaceae</taxon>
        <taxon>Paxillus</taxon>
    </lineage>
</organism>
<feature type="region of interest" description="Disordered" evidence="1">
    <location>
        <begin position="1"/>
        <end position="35"/>
    </location>
</feature>
<gene>
    <name evidence="2" type="ORF">PAXINDRAFT_20538</name>
</gene>
<protein>
    <submittedName>
        <fullName evidence="2">Uncharacterized protein</fullName>
    </submittedName>
</protein>
<dbReference type="AlphaFoldDB" id="A0A0C9SUT8"/>
<evidence type="ECO:0000313" key="2">
    <source>
        <dbReference type="EMBL" id="KIJ06260.1"/>
    </source>
</evidence>
<evidence type="ECO:0000313" key="3">
    <source>
        <dbReference type="Proteomes" id="UP000053647"/>
    </source>
</evidence>
<feature type="compositionally biased region" description="Polar residues" evidence="1">
    <location>
        <begin position="1"/>
        <end position="12"/>
    </location>
</feature>